<dbReference type="InterPro" id="IPR006578">
    <property type="entry name" value="MADF-dom"/>
</dbReference>
<dbReference type="GO" id="GO:0005634">
    <property type="term" value="C:nucleus"/>
    <property type="evidence" value="ECO:0007669"/>
    <property type="project" value="TreeGrafter"/>
</dbReference>
<dbReference type="GO" id="GO:0006357">
    <property type="term" value="P:regulation of transcription by RNA polymerase II"/>
    <property type="evidence" value="ECO:0007669"/>
    <property type="project" value="TreeGrafter"/>
</dbReference>
<evidence type="ECO:0000313" key="3">
    <source>
        <dbReference type="EMBL" id="VDK44739.1"/>
    </source>
</evidence>
<sequence>MDLIEAAGGTEAIMELIGLMKTEPRLWDRTSPSFITHNDVKLELFTDIANRLNLLGVTGDTVTTAWRQLSEKYRRRLYDGKRRNGTTSWPFFEPMSFLRDQYEQTRWHRTSALSSCTIAHNAQQHASSPANVAQLVNTILNAHHSINASEAETMAAVAVACSDETTSNQDRDQNSFLELKRQISPCERVESDIRCNGTFVGEIIKKGVPQQEIFGKQGLMNAALRLFSSQRQPLKNDTKCRDDNMVMATTSSPSSSCVDAMIEIENRGSQDQIAINDHQQPSSLTQQLSFSSRAQQERNSSSNSPIRNIDTNTRLEDIINSQISSVGATMVTNNIQRTNNDNNIDTSRDALNMKRHQIGRRKARNSNRFCAFNKPKNTRRKQAFPLPTAVGNTAFACEMSPQYGSVANSTEQSQSDDAKTLSCHATVAERTSTNTSPTPHQQSVIDSDAKWENVGRVWIDMMKTVRSPQLALAAHKFVTNTLFAVLEADTQLLGVDPSITRVRIRENAPQIEVTMHQ</sequence>
<dbReference type="SMART" id="SM00595">
    <property type="entry name" value="MADF"/>
    <property type="match status" value="1"/>
</dbReference>
<feature type="region of interest" description="Disordered" evidence="1">
    <location>
        <begin position="289"/>
        <end position="308"/>
    </location>
</feature>
<organism evidence="5">
    <name type="scientific">Anisakis simplex</name>
    <name type="common">Herring worm</name>
    <dbReference type="NCBI Taxonomy" id="6269"/>
    <lineage>
        <taxon>Eukaryota</taxon>
        <taxon>Metazoa</taxon>
        <taxon>Ecdysozoa</taxon>
        <taxon>Nematoda</taxon>
        <taxon>Chromadorea</taxon>
        <taxon>Rhabditida</taxon>
        <taxon>Spirurina</taxon>
        <taxon>Ascaridomorpha</taxon>
        <taxon>Ascaridoidea</taxon>
        <taxon>Anisakidae</taxon>
        <taxon>Anisakis</taxon>
        <taxon>Anisakis simplex complex</taxon>
    </lineage>
</organism>
<dbReference type="InterPro" id="IPR039353">
    <property type="entry name" value="TF_Adf1"/>
</dbReference>
<dbReference type="Pfam" id="PF10545">
    <property type="entry name" value="MADF_DNA_bdg"/>
    <property type="match status" value="1"/>
</dbReference>
<accession>A0A0M3JUG2</accession>
<dbReference type="WBParaSite" id="ASIM_0001181501-mRNA-1">
    <property type="protein sequence ID" value="ASIM_0001181501-mRNA-1"/>
    <property type="gene ID" value="ASIM_0001181501"/>
</dbReference>
<gene>
    <name evidence="3" type="ORF">ASIM_LOCUS11281</name>
</gene>
<feature type="domain" description="MADF" evidence="2">
    <location>
        <begin position="15"/>
        <end position="103"/>
    </location>
</feature>
<name>A0A0M3JUG2_ANISI</name>
<dbReference type="Proteomes" id="UP000267096">
    <property type="component" value="Unassembled WGS sequence"/>
</dbReference>
<reference evidence="5" key="1">
    <citation type="submission" date="2017-02" db="UniProtKB">
        <authorList>
            <consortium name="WormBaseParasite"/>
        </authorList>
    </citation>
    <scope>IDENTIFICATION</scope>
</reference>
<dbReference type="PANTHER" id="PTHR12243">
    <property type="entry name" value="MADF DOMAIN TRANSCRIPTION FACTOR"/>
    <property type="match status" value="1"/>
</dbReference>
<evidence type="ECO:0000313" key="4">
    <source>
        <dbReference type="Proteomes" id="UP000267096"/>
    </source>
</evidence>
<keyword evidence="4" id="KW-1185">Reference proteome</keyword>
<dbReference type="PANTHER" id="PTHR12243:SF69">
    <property type="entry name" value="SI:CH73-59F11.3"/>
    <property type="match status" value="1"/>
</dbReference>
<evidence type="ECO:0000256" key="1">
    <source>
        <dbReference type="SAM" id="MobiDB-lite"/>
    </source>
</evidence>
<reference evidence="3 4" key="2">
    <citation type="submission" date="2018-11" db="EMBL/GenBank/DDBJ databases">
        <authorList>
            <consortium name="Pathogen Informatics"/>
        </authorList>
    </citation>
    <scope>NUCLEOTIDE SEQUENCE [LARGE SCALE GENOMIC DNA]</scope>
</reference>
<protein>
    <submittedName>
        <fullName evidence="5">MADF domain-containing protein</fullName>
    </submittedName>
</protein>
<evidence type="ECO:0000313" key="5">
    <source>
        <dbReference type="WBParaSite" id="ASIM_0001181501-mRNA-1"/>
    </source>
</evidence>
<dbReference type="GO" id="GO:0005667">
    <property type="term" value="C:transcription regulator complex"/>
    <property type="evidence" value="ECO:0007669"/>
    <property type="project" value="TreeGrafter"/>
</dbReference>
<dbReference type="OrthoDB" id="5803771at2759"/>
<dbReference type="EMBL" id="UYRR01031055">
    <property type="protein sequence ID" value="VDK44739.1"/>
    <property type="molecule type" value="Genomic_DNA"/>
</dbReference>
<feature type="compositionally biased region" description="Polar residues" evidence="1">
    <location>
        <begin position="289"/>
        <end position="298"/>
    </location>
</feature>
<evidence type="ECO:0000259" key="2">
    <source>
        <dbReference type="PROSITE" id="PS51029"/>
    </source>
</evidence>
<dbReference type="AlphaFoldDB" id="A0A0M3JUG2"/>
<dbReference type="PROSITE" id="PS51029">
    <property type="entry name" value="MADF"/>
    <property type="match status" value="1"/>
</dbReference>
<proteinExistence type="predicted"/>